<organism evidence="11 12">
    <name type="scientific">Dyella caseinilytica</name>
    <dbReference type="NCBI Taxonomy" id="1849581"/>
    <lineage>
        <taxon>Bacteria</taxon>
        <taxon>Pseudomonadati</taxon>
        <taxon>Pseudomonadota</taxon>
        <taxon>Gammaproteobacteria</taxon>
        <taxon>Lysobacterales</taxon>
        <taxon>Rhodanobacteraceae</taxon>
        <taxon>Dyella</taxon>
    </lineage>
</organism>
<comment type="function">
    <text evidence="9">Could be involved in resistance to puromycin, acriflavine and tetraphenylarsonium chloride.</text>
</comment>
<keyword evidence="5 10" id="KW-0732">Signal</keyword>
<evidence type="ECO:0000256" key="8">
    <source>
        <dbReference type="ARBA" id="ARBA00023288"/>
    </source>
</evidence>
<evidence type="ECO:0000256" key="1">
    <source>
        <dbReference type="ARBA" id="ARBA00004370"/>
    </source>
</evidence>
<gene>
    <name evidence="11" type="ORF">ISN74_09090</name>
</gene>
<accession>A0ABX7GZS8</accession>
<evidence type="ECO:0000313" key="12">
    <source>
        <dbReference type="Proteomes" id="UP000663181"/>
    </source>
</evidence>
<dbReference type="Gene3D" id="1.20.1600.10">
    <property type="entry name" value="Outer membrane efflux proteins (OEP)"/>
    <property type="match status" value="1"/>
</dbReference>
<keyword evidence="3 10" id="KW-1134">Transmembrane beta strand</keyword>
<keyword evidence="7 10" id="KW-0564">Palmitate</keyword>
<evidence type="ECO:0000256" key="4">
    <source>
        <dbReference type="ARBA" id="ARBA00022692"/>
    </source>
</evidence>
<keyword evidence="8 10" id="KW-0449">Lipoprotein</keyword>
<dbReference type="NCBIfam" id="TIGR01845">
    <property type="entry name" value="outer_NodT"/>
    <property type="match status" value="1"/>
</dbReference>
<evidence type="ECO:0000256" key="7">
    <source>
        <dbReference type="ARBA" id="ARBA00023139"/>
    </source>
</evidence>
<protein>
    <submittedName>
        <fullName evidence="11">Efflux transporter outer membrane subunit</fullName>
    </submittedName>
</protein>
<evidence type="ECO:0000256" key="6">
    <source>
        <dbReference type="ARBA" id="ARBA00023136"/>
    </source>
</evidence>
<evidence type="ECO:0000256" key="2">
    <source>
        <dbReference type="ARBA" id="ARBA00007613"/>
    </source>
</evidence>
<dbReference type="InterPro" id="IPR003423">
    <property type="entry name" value="OMP_efflux"/>
</dbReference>
<evidence type="ECO:0000256" key="9">
    <source>
        <dbReference type="ARBA" id="ARBA00037313"/>
    </source>
</evidence>
<keyword evidence="12" id="KW-1185">Reference proteome</keyword>
<keyword evidence="4 10" id="KW-0812">Transmembrane</keyword>
<feature type="signal peptide" evidence="10">
    <location>
        <begin position="1"/>
        <end position="25"/>
    </location>
</feature>
<feature type="chain" id="PRO_5044955065" evidence="10">
    <location>
        <begin position="26"/>
        <end position="488"/>
    </location>
</feature>
<sequence>MRSDMIKLKRFSAAAVALAVSFALTGCVTPGGLHTTGKTIDAGSLKSEQSLAGVTLSPTAWPTQDWWEGFSDPQLSALIDEALKNNPNLTEAEARARQAEAVAAGVDAARMPQVALDAEVIGARYSEKDPVYPSYALGTFAWGKAVTAGLSWDLDLWGGKRAAWEAALGRSRAAEIDVHAARIQLSVNVARAYVNLGYAFAEQDVAENELQRTSKSLALTRRLVAGGLGTPQQEALADSQEASAEQQKAQADRAIDAARSALSVLLGEGPDRGLSITRPQMLNTDHLALPDQLQVDLIGRRADLVAARWQVEAASKDIKAARTEFLPNVNLSAMAGFVAVGGSTSVFQLPARTYQFGPALSLPIFDGGRLRANLAGANAVYDEAVARYNGLLIRAVNEVADLVSALNSVRIQIALEERAQRDAQKSWDDAMAGYKGGISGQLTPLTARQQLLLTEQRLAALKSQQADLSVRMIDALGGGYSATVTASR</sequence>
<dbReference type="PANTHER" id="PTHR30203:SF20">
    <property type="entry name" value="MULTIDRUG RESISTANCE OUTER MEMBRANE PROTEIN MDTP-RELATED"/>
    <property type="match status" value="1"/>
</dbReference>
<dbReference type="Gene3D" id="2.20.200.10">
    <property type="entry name" value="Outer membrane efflux proteins (OEP)"/>
    <property type="match status" value="1"/>
</dbReference>
<comment type="similarity">
    <text evidence="2 10">Belongs to the outer membrane factor (OMF) (TC 1.B.17) family.</text>
</comment>
<keyword evidence="6 10" id="KW-0472">Membrane</keyword>
<evidence type="ECO:0000256" key="3">
    <source>
        <dbReference type="ARBA" id="ARBA00022452"/>
    </source>
</evidence>
<evidence type="ECO:0000256" key="5">
    <source>
        <dbReference type="ARBA" id="ARBA00022729"/>
    </source>
</evidence>
<comment type="subcellular location">
    <subcellularLocation>
        <location evidence="10">Cell outer membrane</location>
        <topology evidence="10">Lipid-anchor</topology>
    </subcellularLocation>
    <subcellularLocation>
        <location evidence="1">Membrane</location>
    </subcellularLocation>
</comment>
<evidence type="ECO:0000256" key="10">
    <source>
        <dbReference type="RuleBase" id="RU362097"/>
    </source>
</evidence>
<evidence type="ECO:0000313" key="11">
    <source>
        <dbReference type="EMBL" id="QRN55456.1"/>
    </source>
</evidence>
<reference evidence="11 12" key="1">
    <citation type="submission" date="2020-10" db="EMBL/GenBank/DDBJ databases">
        <title>Phylogeny of dyella-like bacteria.</title>
        <authorList>
            <person name="Fu J."/>
        </authorList>
    </citation>
    <scope>NUCLEOTIDE SEQUENCE [LARGE SCALE GENOMIC DNA]</scope>
    <source>
        <strain evidence="11 12">DHOB09</strain>
    </source>
</reference>
<name>A0ABX7GZS8_9GAMM</name>
<dbReference type="SUPFAM" id="SSF56954">
    <property type="entry name" value="Outer membrane efflux proteins (OEP)"/>
    <property type="match status" value="1"/>
</dbReference>
<proteinExistence type="inferred from homology"/>
<dbReference type="RefSeq" id="WP_188799022.1">
    <property type="nucleotide sequence ID" value="NZ_BMIZ01000001.1"/>
</dbReference>
<dbReference type="EMBL" id="CP064030">
    <property type="protein sequence ID" value="QRN55456.1"/>
    <property type="molecule type" value="Genomic_DNA"/>
</dbReference>
<dbReference type="Proteomes" id="UP000663181">
    <property type="component" value="Chromosome"/>
</dbReference>
<dbReference type="PROSITE" id="PS51257">
    <property type="entry name" value="PROKAR_LIPOPROTEIN"/>
    <property type="match status" value="1"/>
</dbReference>
<dbReference type="PANTHER" id="PTHR30203">
    <property type="entry name" value="OUTER MEMBRANE CATION EFFLUX PROTEIN"/>
    <property type="match status" value="1"/>
</dbReference>
<dbReference type="Pfam" id="PF02321">
    <property type="entry name" value="OEP"/>
    <property type="match status" value="2"/>
</dbReference>
<dbReference type="InterPro" id="IPR010131">
    <property type="entry name" value="MdtP/NodT-like"/>
</dbReference>